<evidence type="ECO:0000259" key="2">
    <source>
        <dbReference type="PROSITE" id="PS51736"/>
    </source>
</evidence>
<dbReference type="Pfam" id="PF07508">
    <property type="entry name" value="Recombinase"/>
    <property type="match status" value="1"/>
</dbReference>
<organism evidence="4 5">
    <name type="scientific">Clostridium isatidis</name>
    <dbReference type="NCBI Taxonomy" id="182773"/>
    <lineage>
        <taxon>Bacteria</taxon>
        <taxon>Bacillati</taxon>
        <taxon>Bacillota</taxon>
        <taxon>Clostridia</taxon>
        <taxon>Eubacteriales</taxon>
        <taxon>Clostridiaceae</taxon>
        <taxon>Clostridium</taxon>
    </lineage>
</organism>
<evidence type="ECO:0000259" key="3">
    <source>
        <dbReference type="PROSITE" id="PS51737"/>
    </source>
</evidence>
<dbReference type="PANTHER" id="PTHR30461">
    <property type="entry name" value="DNA-INVERTASE FROM LAMBDOID PROPHAGE"/>
    <property type="match status" value="1"/>
</dbReference>
<dbReference type="Pfam" id="PF13408">
    <property type="entry name" value="Zn_ribbon_recom"/>
    <property type="match status" value="1"/>
</dbReference>
<feature type="domain" description="Recombinase" evidence="3">
    <location>
        <begin position="163"/>
        <end position="289"/>
    </location>
</feature>
<dbReference type="GO" id="GO:0000150">
    <property type="term" value="F:DNA strand exchange activity"/>
    <property type="evidence" value="ECO:0007669"/>
    <property type="project" value="InterPro"/>
</dbReference>
<dbReference type="PROSITE" id="PS51736">
    <property type="entry name" value="RECOMBINASES_3"/>
    <property type="match status" value="1"/>
</dbReference>
<dbReference type="PANTHER" id="PTHR30461:SF23">
    <property type="entry name" value="DNA RECOMBINASE-RELATED"/>
    <property type="match status" value="1"/>
</dbReference>
<evidence type="ECO:0000313" key="5">
    <source>
        <dbReference type="Proteomes" id="UP000264883"/>
    </source>
</evidence>
<evidence type="ECO:0000256" key="1">
    <source>
        <dbReference type="SAM" id="Coils"/>
    </source>
</evidence>
<reference evidence="4 5" key="1">
    <citation type="submission" date="2016-08" db="EMBL/GenBank/DDBJ databases">
        <title>Complete Genome Sequence Of The Indigo Reducing Clostridium isatidis DSM15098.</title>
        <authorList>
            <person name="Little G.T."/>
            <person name="Minton N.P."/>
        </authorList>
    </citation>
    <scope>NUCLEOTIDE SEQUENCE [LARGE SCALE GENOMIC DNA]</scope>
    <source>
        <strain evidence="4 5">DSM 15098</strain>
    </source>
</reference>
<dbReference type="PROSITE" id="PS51737">
    <property type="entry name" value="RECOMBINASE_DNA_BIND"/>
    <property type="match status" value="1"/>
</dbReference>
<evidence type="ECO:0000313" key="4">
    <source>
        <dbReference type="EMBL" id="ASW43355.1"/>
    </source>
</evidence>
<keyword evidence="1" id="KW-0175">Coiled coil</keyword>
<gene>
    <name evidence="4" type="ORF">BEN51_07635</name>
</gene>
<dbReference type="Proteomes" id="UP000264883">
    <property type="component" value="Chromosome"/>
</dbReference>
<dbReference type="GO" id="GO:0003677">
    <property type="term" value="F:DNA binding"/>
    <property type="evidence" value="ECO:0007669"/>
    <property type="project" value="InterPro"/>
</dbReference>
<dbReference type="Pfam" id="PF00239">
    <property type="entry name" value="Resolvase"/>
    <property type="match status" value="1"/>
</dbReference>
<name>A0A343JCU7_9CLOT</name>
<protein>
    <submittedName>
        <fullName evidence="4">Recombinase</fullName>
    </submittedName>
</protein>
<dbReference type="InterPro" id="IPR038109">
    <property type="entry name" value="DNA_bind_recomb_sf"/>
</dbReference>
<accession>A0A343JCU7</accession>
<feature type="coiled-coil region" evidence="1">
    <location>
        <begin position="420"/>
        <end position="447"/>
    </location>
</feature>
<dbReference type="InterPro" id="IPR036162">
    <property type="entry name" value="Resolvase-like_N_sf"/>
</dbReference>
<proteinExistence type="predicted"/>
<keyword evidence="5" id="KW-1185">Reference proteome</keyword>
<dbReference type="SUPFAM" id="SSF53041">
    <property type="entry name" value="Resolvase-like"/>
    <property type="match status" value="1"/>
</dbReference>
<dbReference type="InterPro" id="IPR025827">
    <property type="entry name" value="Zn_ribbon_recom_dom"/>
</dbReference>
<dbReference type="CDD" id="cd00338">
    <property type="entry name" value="Ser_Recombinase"/>
    <property type="match status" value="1"/>
</dbReference>
<dbReference type="Gene3D" id="3.40.50.1390">
    <property type="entry name" value="Resolvase, N-terminal catalytic domain"/>
    <property type="match status" value="1"/>
</dbReference>
<dbReference type="InterPro" id="IPR050639">
    <property type="entry name" value="SSR_resolvase"/>
</dbReference>
<dbReference type="SMART" id="SM00857">
    <property type="entry name" value="Resolvase"/>
    <property type="match status" value="1"/>
</dbReference>
<sequence>MGQPNYLEIKRSCAYIRYSSDNQRDESLEAQIRAIKEFGYAKGYEIVKVYQDKAKSATTDRRPGFQQMIKDSANDIFDVVIVHKLDRFSRDKYDSAQYKRKLKQNGVKLVSVTENLDDSPESVILESVIEGMAEYYSKNLAREVMKGMKETAYQAKHTGGLPPLGYDVNAEKKYVINEREAESVRLIFEMYTARYTLSQMVDELNSRGFKTKAGAIFKHNSINSVLTNEKYTGVYIFNKSAKKDAYGRRNSHLQKDQSEIIRIEGGMPQIIDKELYEKAQEILRSRKKSKAVNKAKESYLLSGIIKCGECGYAMYGNRRQARSKPLYVSYRCGCRKRTSSNVCSNKEIRKEYIEEYVLAELEERIFNDKSIPLLVEGINEELKKQSEGDEDKRGIIEKELKDIEKQIGNIVMAITNGFIQEEFKVKMEELKERKAYLEGKLVDIEASQSVTKVTEEDIRGLLAGFKEYVVSKNIPECKNFIQDFVKEVVVYKTHVEVVFNVSFNLISQIKGIEYRCNIARENLFNI</sequence>
<dbReference type="Gene3D" id="3.90.1750.20">
    <property type="entry name" value="Putative Large Serine Recombinase, Chain B, Domain 2"/>
    <property type="match status" value="1"/>
</dbReference>
<feature type="domain" description="Resolvase/invertase-type recombinase catalytic" evidence="2">
    <location>
        <begin position="11"/>
        <end position="159"/>
    </location>
</feature>
<dbReference type="KEGG" id="cia:BEN51_07635"/>
<dbReference type="EMBL" id="CP016786">
    <property type="protein sequence ID" value="ASW43355.1"/>
    <property type="molecule type" value="Genomic_DNA"/>
</dbReference>
<dbReference type="RefSeq" id="WP_169867930.1">
    <property type="nucleotide sequence ID" value="NZ_CP016786.1"/>
</dbReference>
<dbReference type="InterPro" id="IPR011109">
    <property type="entry name" value="DNA_bind_recombinase_dom"/>
</dbReference>
<dbReference type="InterPro" id="IPR006119">
    <property type="entry name" value="Resolv_N"/>
</dbReference>
<dbReference type="AlphaFoldDB" id="A0A343JCU7"/>